<protein>
    <submittedName>
        <fullName evidence="3">Uncharacterized protein</fullName>
    </submittedName>
</protein>
<feature type="compositionally biased region" description="Polar residues" evidence="2">
    <location>
        <begin position="227"/>
        <end position="239"/>
    </location>
</feature>
<keyword evidence="4" id="KW-1185">Reference proteome</keyword>
<proteinExistence type="predicted"/>
<feature type="compositionally biased region" description="Acidic residues" evidence="2">
    <location>
        <begin position="242"/>
        <end position="252"/>
    </location>
</feature>
<dbReference type="Proteomes" id="UP000186601">
    <property type="component" value="Unassembled WGS sequence"/>
</dbReference>
<comment type="caution">
    <text evidence="3">The sequence shown here is derived from an EMBL/GenBank/DDBJ whole genome shotgun (WGS) entry which is preliminary data.</text>
</comment>
<organism evidence="3 4">
    <name type="scientific">Hermanssonia centrifuga</name>
    <dbReference type="NCBI Taxonomy" id="98765"/>
    <lineage>
        <taxon>Eukaryota</taxon>
        <taxon>Fungi</taxon>
        <taxon>Dikarya</taxon>
        <taxon>Basidiomycota</taxon>
        <taxon>Agaricomycotina</taxon>
        <taxon>Agaricomycetes</taxon>
        <taxon>Polyporales</taxon>
        <taxon>Meruliaceae</taxon>
        <taxon>Hermanssonia</taxon>
    </lineage>
</organism>
<feature type="region of interest" description="Disordered" evidence="2">
    <location>
        <begin position="227"/>
        <end position="255"/>
    </location>
</feature>
<evidence type="ECO:0000256" key="1">
    <source>
        <dbReference type="SAM" id="Coils"/>
    </source>
</evidence>
<dbReference type="AlphaFoldDB" id="A0A2R6NNP6"/>
<reference evidence="3 4" key="1">
    <citation type="submission" date="2018-02" db="EMBL/GenBank/DDBJ databases">
        <title>Genome sequence of the basidiomycete white-rot fungus Phlebia centrifuga.</title>
        <authorList>
            <person name="Granchi Z."/>
            <person name="Peng M."/>
            <person name="de Vries R.P."/>
            <person name="Hilden K."/>
            <person name="Makela M.R."/>
            <person name="Grigoriev I."/>
            <person name="Riley R."/>
        </authorList>
    </citation>
    <scope>NUCLEOTIDE SEQUENCE [LARGE SCALE GENOMIC DNA]</scope>
    <source>
        <strain evidence="3 4">FBCC195</strain>
    </source>
</reference>
<accession>A0A2R6NNP6</accession>
<dbReference type="EMBL" id="MLYV02001030">
    <property type="protein sequence ID" value="PSR74043.1"/>
    <property type="molecule type" value="Genomic_DNA"/>
</dbReference>
<keyword evidence="1" id="KW-0175">Coiled coil</keyword>
<gene>
    <name evidence="3" type="ORF">PHLCEN_2v10170</name>
</gene>
<evidence type="ECO:0000313" key="4">
    <source>
        <dbReference type="Proteomes" id="UP000186601"/>
    </source>
</evidence>
<sequence>MFMPQMDGTMVPRLEVETDVAMPHIGVEMNISRMLDVSASPFALDPLVHASDFTFEPELDLNFDFASLSMPVTLPLDIFDQPAAMTAELAPAPVTLFENSSSEISPIANDGPVLSTYPDHAVIPTGLNTTLNIPSFPNHAVSFSDHAITDGPQQPFALLAARDDDGLSADVVQAEAEHYTELQMADDVPRLASPHHAPSLSCAIAPALTNMEAAFASSVSTSIDPGAATSNAFRTSEVSTPEGDDDDDDDGLEPWTNEKWTYVENARQRTRVHSRLVNAQRRLFAKFQAKTRPMMITFIACEESINMQNGTTLVLISESLARYIADSEHPTIIETIHNIAKAAVESKVTDRNKVMELNASVYAAQEQRARTEAVLRQKENELEDSRRKQAELQAQLERALAGNFGL</sequence>
<feature type="coiled-coil region" evidence="1">
    <location>
        <begin position="361"/>
        <end position="402"/>
    </location>
</feature>
<name>A0A2R6NNP6_9APHY</name>
<evidence type="ECO:0000313" key="3">
    <source>
        <dbReference type="EMBL" id="PSR74043.1"/>
    </source>
</evidence>
<evidence type="ECO:0000256" key="2">
    <source>
        <dbReference type="SAM" id="MobiDB-lite"/>
    </source>
</evidence>